<sequence length="516" mass="56668">MVWDCESSSRCLFSLFVSSALHRHLSTPKIQKLVSLSLAMFSGLKLSKGSASANSQNGNSNAFQTGSNSKTKSSIFSWKTVINQNVTYPGHHERLPAYPPSEPAMATIALPPITTGLPPRDPALSSRMVSVVDEAQRSTAERKFPSRSRIGSSYQHNENIDDQDQPITPESIYSREALTTGSILKDGGFPRLKGNRMKIYLPPSTQPEILAYMTSPILGDSTLIPLWSPPPTLQRGAVRRTKRIAVGDVGHFDGSGGFRVMFNIFWDQQANMDCGFVTPPGFKKFVAPQSLLFRSYSQPMGVNGTKTGHSVSQDDTLSSLRVDSDDSSIIQTQTFKEVNEDVVVKMRVDIESTNDEVIYSLSPKSKLAVFLYFPQGATTYELEGSVNMALQHYLTANAEQWCQHFDRLGILSRMVFVRSVVLAKSFASAVFRGSPNSSSSAQLRISTKDSSLRWSRVSKGFVKTIVSGQQEAVREQGGSSPMVDDQCAALEGLEVTATASVSFGIPRQSFQTFRLR</sequence>
<accession>A0A9P6JUD6</accession>
<feature type="region of interest" description="Disordered" evidence="1">
    <location>
        <begin position="134"/>
        <end position="167"/>
    </location>
</feature>
<dbReference type="Proteomes" id="UP000807306">
    <property type="component" value="Unassembled WGS sequence"/>
</dbReference>
<feature type="compositionally biased region" description="Basic and acidic residues" evidence="1">
    <location>
        <begin position="134"/>
        <end position="144"/>
    </location>
</feature>
<gene>
    <name evidence="2" type="ORF">CPB83DRAFT_903276</name>
</gene>
<evidence type="ECO:0000313" key="2">
    <source>
        <dbReference type="EMBL" id="KAF9532744.1"/>
    </source>
</evidence>
<name>A0A9P6JUD6_9AGAR</name>
<feature type="compositionally biased region" description="Low complexity" evidence="1">
    <location>
        <begin position="50"/>
        <end position="62"/>
    </location>
</feature>
<evidence type="ECO:0000313" key="3">
    <source>
        <dbReference type="Proteomes" id="UP000807306"/>
    </source>
</evidence>
<dbReference type="EMBL" id="MU157830">
    <property type="protein sequence ID" value="KAF9532744.1"/>
    <property type="molecule type" value="Genomic_DNA"/>
</dbReference>
<reference evidence="2" key="1">
    <citation type="submission" date="2020-11" db="EMBL/GenBank/DDBJ databases">
        <authorList>
            <consortium name="DOE Joint Genome Institute"/>
            <person name="Ahrendt S."/>
            <person name="Riley R."/>
            <person name="Andreopoulos W."/>
            <person name="Labutti K."/>
            <person name="Pangilinan J."/>
            <person name="Ruiz-Duenas F.J."/>
            <person name="Barrasa J.M."/>
            <person name="Sanchez-Garcia M."/>
            <person name="Camarero S."/>
            <person name="Miyauchi S."/>
            <person name="Serrano A."/>
            <person name="Linde D."/>
            <person name="Babiker R."/>
            <person name="Drula E."/>
            <person name="Ayuso-Fernandez I."/>
            <person name="Pacheco R."/>
            <person name="Padilla G."/>
            <person name="Ferreira P."/>
            <person name="Barriuso J."/>
            <person name="Kellner H."/>
            <person name="Castanera R."/>
            <person name="Alfaro M."/>
            <person name="Ramirez L."/>
            <person name="Pisabarro A.G."/>
            <person name="Kuo A."/>
            <person name="Tritt A."/>
            <person name="Lipzen A."/>
            <person name="He G."/>
            <person name="Yan M."/>
            <person name="Ng V."/>
            <person name="Cullen D."/>
            <person name="Martin F."/>
            <person name="Rosso M.-N."/>
            <person name="Henrissat B."/>
            <person name="Hibbett D."/>
            <person name="Martinez A.T."/>
            <person name="Grigoriev I.V."/>
        </authorList>
    </citation>
    <scope>NUCLEOTIDE SEQUENCE</scope>
    <source>
        <strain evidence="2">CBS 506.95</strain>
    </source>
</reference>
<evidence type="ECO:0000256" key="1">
    <source>
        <dbReference type="SAM" id="MobiDB-lite"/>
    </source>
</evidence>
<dbReference type="AlphaFoldDB" id="A0A9P6JUD6"/>
<protein>
    <submittedName>
        <fullName evidence="2">Uncharacterized protein</fullName>
    </submittedName>
</protein>
<feature type="region of interest" description="Disordered" evidence="1">
    <location>
        <begin position="50"/>
        <end position="70"/>
    </location>
</feature>
<keyword evidence="3" id="KW-1185">Reference proteome</keyword>
<comment type="caution">
    <text evidence="2">The sequence shown here is derived from an EMBL/GenBank/DDBJ whole genome shotgun (WGS) entry which is preliminary data.</text>
</comment>
<proteinExistence type="predicted"/>
<organism evidence="2 3">
    <name type="scientific">Crepidotus variabilis</name>
    <dbReference type="NCBI Taxonomy" id="179855"/>
    <lineage>
        <taxon>Eukaryota</taxon>
        <taxon>Fungi</taxon>
        <taxon>Dikarya</taxon>
        <taxon>Basidiomycota</taxon>
        <taxon>Agaricomycotina</taxon>
        <taxon>Agaricomycetes</taxon>
        <taxon>Agaricomycetidae</taxon>
        <taxon>Agaricales</taxon>
        <taxon>Agaricineae</taxon>
        <taxon>Crepidotaceae</taxon>
        <taxon>Crepidotus</taxon>
    </lineage>
</organism>
<dbReference type="OrthoDB" id="3070764at2759"/>